<sequence>MSTSTREISKDELIYVPISEDEENPKYGGLKKELLVRDLSDLEEKYVVCCSCKGVLRGTMFTEKGYKCSNCVKGDDKNTVGVEQPAIDTIEVFCPMRHKGCERKETISTIEDHLANCEFYPVACELNCEKLLLPDEVEEHVQNECENRMVGCAYCSDNLKVADMDNHLLECTEHPVMCPNDCQPNEMKRKELEQHINKECKLAVVNCVYSHSGCEVNLARNEMVEHENVYQSEHLRCLNSYIKRLESTIMRNTNGTIVMQINELESKLKGGQEVRLESEPFYVCLYKCQAIIELNDRSRKVIGVYVRVVKGEWDDELKWPFNGRFTFSMINKKKENRNKIRSVEVRGEDDKNFHKPDDDVKPGRGFTVFASHDLVRQAKFSGGDSLLLKICVEPYSTQLY</sequence>
<dbReference type="GO" id="GO:0005737">
    <property type="term" value="C:cytoplasm"/>
    <property type="evidence" value="ECO:0007669"/>
    <property type="project" value="UniProtKB-SubCell"/>
</dbReference>
<dbReference type="Gene3D" id="3.30.40.10">
    <property type="entry name" value="Zinc/RING finger domain, C3HC4 (zinc finger)"/>
    <property type="match status" value="2"/>
</dbReference>
<keyword evidence="6 7" id="KW-0862">Zinc</keyword>
<evidence type="ECO:0000256" key="2">
    <source>
        <dbReference type="ARBA" id="ARBA00022490"/>
    </source>
</evidence>
<evidence type="ECO:0000256" key="4">
    <source>
        <dbReference type="ARBA" id="ARBA00022737"/>
    </source>
</evidence>
<dbReference type="Proteomes" id="UP001165289">
    <property type="component" value="Unassembled WGS sequence"/>
</dbReference>
<keyword evidence="9" id="KW-0675">Receptor</keyword>
<evidence type="ECO:0000256" key="6">
    <source>
        <dbReference type="ARBA" id="ARBA00022833"/>
    </source>
</evidence>
<gene>
    <name evidence="9" type="ORF">LOD99_10022</name>
</gene>
<dbReference type="PANTHER" id="PTHR10131">
    <property type="entry name" value="TNF RECEPTOR ASSOCIATED FACTOR"/>
    <property type="match status" value="1"/>
</dbReference>
<dbReference type="SUPFAM" id="SSF49599">
    <property type="entry name" value="TRAF domain-like"/>
    <property type="match status" value="3"/>
</dbReference>
<keyword evidence="10" id="KW-1185">Reference proteome</keyword>
<dbReference type="Pfam" id="PF21355">
    <property type="entry name" value="TRAF-mep_MATH"/>
    <property type="match status" value="1"/>
</dbReference>
<feature type="domain" description="TRAF-type" evidence="8">
    <location>
        <begin position="167"/>
        <end position="223"/>
    </location>
</feature>
<organism evidence="9 10">
    <name type="scientific">Oopsacas minuta</name>
    <dbReference type="NCBI Taxonomy" id="111878"/>
    <lineage>
        <taxon>Eukaryota</taxon>
        <taxon>Metazoa</taxon>
        <taxon>Porifera</taxon>
        <taxon>Hexactinellida</taxon>
        <taxon>Hexasterophora</taxon>
        <taxon>Lyssacinosida</taxon>
        <taxon>Leucopsacidae</taxon>
        <taxon>Oopsacas</taxon>
    </lineage>
</organism>
<protein>
    <submittedName>
        <fullName evidence="9">TNF receptor-associated factor 4 isoform X2</fullName>
    </submittedName>
</protein>
<dbReference type="EMBL" id="JAKMXF010000015">
    <property type="protein sequence ID" value="KAI6661297.1"/>
    <property type="molecule type" value="Genomic_DNA"/>
</dbReference>
<keyword evidence="2" id="KW-0963">Cytoplasm</keyword>
<evidence type="ECO:0000313" key="9">
    <source>
        <dbReference type="EMBL" id="KAI6661297.1"/>
    </source>
</evidence>
<name>A0AAV7KIV6_9METZ</name>
<evidence type="ECO:0000256" key="1">
    <source>
        <dbReference type="ARBA" id="ARBA00004496"/>
    </source>
</evidence>
<feature type="zinc finger region" description="TRAF-type" evidence="7">
    <location>
        <begin position="167"/>
        <end position="223"/>
    </location>
</feature>
<keyword evidence="5 7" id="KW-0863">Zinc-finger</keyword>
<comment type="subcellular location">
    <subcellularLocation>
        <location evidence="1">Cytoplasm</location>
    </subcellularLocation>
</comment>
<accession>A0AAV7KIV6</accession>
<dbReference type="InterPro" id="IPR013083">
    <property type="entry name" value="Znf_RING/FYVE/PHD"/>
</dbReference>
<dbReference type="GO" id="GO:0008270">
    <property type="term" value="F:zinc ion binding"/>
    <property type="evidence" value="ECO:0007669"/>
    <property type="project" value="UniProtKB-KW"/>
</dbReference>
<keyword evidence="3 7" id="KW-0479">Metal-binding</keyword>
<dbReference type="PROSITE" id="PS50145">
    <property type="entry name" value="ZF_TRAF"/>
    <property type="match status" value="2"/>
</dbReference>
<evidence type="ECO:0000256" key="5">
    <source>
        <dbReference type="ARBA" id="ARBA00022771"/>
    </source>
</evidence>
<evidence type="ECO:0000259" key="8">
    <source>
        <dbReference type="PROSITE" id="PS50145"/>
    </source>
</evidence>
<feature type="domain" description="TRAF-type" evidence="8">
    <location>
        <begin position="113"/>
        <end position="155"/>
    </location>
</feature>
<keyword evidence="4" id="KW-0677">Repeat</keyword>
<dbReference type="AlphaFoldDB" id="A0AAV7KIV6"/>
<reference evidence="9 10" key="1">
    <citation type="journal article" date="2023" name="BMC Biol.">
        <title>The compact genome of the sponge Oopsacas minuta (Hexactinellida) is lacking key metazoan core genes.</title>
        <authorList>
            <person name="Santini S."/>
            <person name="Schenkelaars Q."/>
            <person name="Jourda C."/>
            <person name="Duchesne M."/>
            <person name="Belahbib H."/>
            <person name="Rocher C."/>
            <person name="Selva M."/>
            <person name="Riesgo A."/>
            <person name="Vervoort M."/>
            <person name="Leys S.P."/>
            <person name="Kodjabachian L."/>
            <person name="Le Bivic A."/>
            <person name="Borchiellini C."/>
            <person name="Claverie J.M."/>
            <person name="Renard E."/>
        </authorList>
    </citation>
    <scope>NUCLEOTIDE SEQUENCE [LARGE SCALE GENOMIC DNA]</scope>
    <source>
        <strain evidence="9">SPO-2</strain>
    </source>
</reference>
<dbReference type="InterPro" id="IPR049342">
    <property type="entry name" value="TRAF1-6_MATH_dom"/>
</dbReference>
<dbReference type="InterPro" id="IPR001293">
    <property type="entry name" value="Znf_TRAF"/>
</dbReference>
<evidence type="ECO:0000256" key="3">
    <source>
        <dbReference type="ARBA" id="ARBA00022723"/>
    </source>
</evidence>
<evidence type="ECO:0000313" key="10">
    <source>
        <dbReference type="Proteomes" id="UP001165289"/>
    </source>
</evidence>
<evidence type="ECO:0000256" key="7">
    <source>
        <dbReference type="PROSITE-ProRule" id="PRU00207"/>
    </source>
</evidence>
<dbReference type="PANTHER" id="PTHR10131:SF94">
    <property type="entry name" value="TNF RECEPTOR-ASSOCIATED FACTOR 4"/>
    <property type="match status" value="1"/>
</dbReference>
<dbReference type="InterPro" id="IPR008974">
    <property type="entry name" value="TRAF-like"/>
</dbReference>
<feature type="zinc finger region" description="TRAF-type" evidence="7">
    <location>
        <begin position="113"/>
        <end position="155"/>
    </location>
</feature>
<dbReference type="Pfam" id="PF02176">
    <property type="entry name" value="zf-TRAF"/>
    <property type="match status" value="1"/>
</dbReference>
<dbReference type="Gene3D" id="2.60.210.10">
    <property type="entry name" value="Apoptosis, Tumor Necrosis Factor Receptor Associated Protein 2, Chain A"/>
    <property type="match status" value="1"/>
</dbReference>
<comment type="caution">
    <text evidence="9">The sequence shown here is derived from an EMBL/GenBank/DDBJ whole genome shotgun (WGS) entry which is preliminary data.</text>
</comment>
<proteinExistence type="predicted"/>
<dbReference type="GO" id="GO:0043122">
    <property type="term" value="P:regulation of canonical NF-kappaB signal transduction"/>
    <property type="evidence" value="ECO:0007669"/>
    <property type="project" value="TreeGrafter"/>
</dbReference>